<dbReference type="AlphaFoldDB" id="A0AAV7B429"/>
<comment type="caution">
    <text evidence="4">The sequence shown here is derived from an EMBL/GenBank/DDBJ whole genome shotgun (WGS) entry which is preliminary data.</text>
</comment>
<keyword evidence="5" id="KW-1185">Reference proteome</keyword>
<feature type="compositionally biased region" description="Basic and acidic residues" evidence="2">
    <location>
        <begin position="226"/>
        <end position="244"/>
    </location>
</feature>
<name>A0AAV7B429_ENGPU</name>
<dbReference type="Pfam" id="PF04664">
    <property type="entry name" value="OGFr_N"/>
    <property type="match status" value="1"/>
</dbReference>
<dbReference type="PANTHER" id="PTHR14015">
    <property type="entry name" value="OPIOID GROWTH FACTOR RECEPTOR OGFR ZETA-TYPE OPIOID RECEPTOR"/>
    <property type="match status" value="1"/>
</dbReference>
<feature type="region of interest" description="Disordered" evidence="2">
    <location>
        <begin position="340"/>
        <end position="439"/>
    </location>
</feature>
<reference evidence="4" key="1">
    <citation type="thesis" date="2020" institute="ProQuest LLC" country="789 East Eisenhower Parkway, Ann Arbor, MI, USA">
        <title>Comparative Genomics and Chromosome Evolution.</title>
        <authorList>
            <person name="Mudd A.B."/>
        </authorList>
    </citation>
    <scope>NUCLEOTIDE SEQUENCE</scope>
    <source>
        <strain evidence="4">237g6f4</strain>
        <tissue evidence="4">Blood</tissue>
    </source>
</reference>
<evidence type="ECO:0000256" key="2">
    <source>
        <dbReference type="SAM" id="MobiDB-lite"/>
    </source>
</evidence>
<accession>A0AAV7B429</accession>
<comment type="similarity">
    <text evidence="1">Belongs to the opioid growth factor receptor family.</text>
</comment>
<feature type="compositionally biased region" description="Basic and acidic residues" evidence="2">
    <location>
        <begin position="386"/>
        <end position="396"/>
    </location>
</feature>
<evidence type="ECO:0000313" key="5">
    <source>
        <dbReference type="Proteomes" id="UP000824782"/>
    </source>
</evidence>
<gene>
    <name evidence="4" type="ORF">GDO81_013468</name>
</gene>
<evidence type="ECO:0000313" key="4">
    <source>
        <dbReference type="EMBL" id="KAG8567005.1"/>
    </source>
</evidence>
<dbReference type="InterPro" id="IPR006757">
    <property type="entry name" value="OGF_rcpt"/>
</dbReference>
<dbReference type="Proteomes" id="UP000824782">
    <property type="component" value="Unassembled WGS sequence"/>
</dbReference>
<sequence>MPNLEFYQNKINFKPNGVKIDDLHQYWKEDYEELEENHSFIQWLFPLREPGVNPHATPLTLAEIKMMKEDKDVMQRFLESYRIMLGFYGILLVDDTTGAVSRADNWKERFDNLNRNTHNNLRITRILKCLGEMGLEHFQAPLVRFFLKETICEHRLPRVQRSALDYFIFTVKNKQERRKLVHYAWENYKSHEPFIWGPEEKLKNFNANITYVTKEKVIENEPTEILGDREEAPKYTDTVNHSHNDLQQQEPESTENLDEVRDDNGPGEDSPGNHNDEKATMEVGSEEAEKHEDFITTIESNSLVIAKLTPEDNSTENKRIKKDTSPNLITLDNSWIDEKRAIGDKDGSGNETKVTKQHITEEASRGSHQQITEPNDLGKGQNTVENRTENEQRSESKSGMSHKPQLAEDNVENEKTEEPSARDGNENMKAGGSSPQNNTQVIQAQTESLRPDEKLNLLPLEKNIEEPSFWDKILSFGGLCCINCICTSRQ</sequence>
<organism evidence="4 5">
    <name type="scientific">Engystomops pustulosus</name>
    <name type="common">Tungara frog</name>
    <name type="synonym">Physalaemus pustulosus</name>
    <dbReference type="NCBI Taxonomy" id="76066"/>
    <lineage>
        <taxon>Eukaryota</taxon>
        <taxon>Metazoa</taxon>
        <taxon>Chordata</taxon>
        <taxon>Craniata</taxon>
        <taxon>Vertebrata</taxon>
        <taxon>Euteleostomi</taxon>
        <taxon>Amphibia</taxon>
        <taxon>Batrachia</taxon>
        <taxon>Anura</taxon>
        <taxon>Neobatrachia</taxon>
        <taxon>Hyloidea</taxon>
        <taxon>Leptodactylidae</taxon>
        <taxon>Leiuperinae</taxon>
        <taxon>Engystomops</taxon>
    </lineage>
</organism>
<dbReference type="PANTHER" id="PTHR14015:SF1">
    <property type="entry name" value="OPIOID GROWTH FACTOR RECEPTOR"/>
    <property type="match status" value="1"/>
</dbReference>
<feature type="domain" description="Opioid growth factor receptor (OGFr) conserved" evidence="3">
    <location>
        <begin position="1"/>
        <end position="202"/>
    </location>
</feature>
<feature type="region of interest" description="Disordered" evidence="2">
    <location>
        <begin position="222"/>
        <end position="290"/>
    </location>
</feature>
<dbReference type="InterPro" id="IPR039574">
    <property type="entry name" value="OGFr"/>
</dbReference>
<evidence type="ECO:0000259" key="3">
    <source>
        <dbReference type="Pfam" id="PF04664"/>
    </source>
</evidence>
<dbReference type="GO" id="GO:0140625">
    <property type="term" value="F:opioid growth factor receptor activity"/>
    <property type="evidence" value="ECO:0007669"/>
    <property type="project" value="InterPro"/>
</dbReference>
<protein>
    <recommendedName>
        <fullName evidence="3">Opioid growth factor receptor (OGFr) conserved domain-containing protein</fullName>
    </recommendedName>
</protein>
<dbReference type="GO" id="GO:0016020">
    <property type="term" value="C:membrane"/>
    <property type="evidence" value="ECO:0007669"/>
    <property type="project" value="InterPro"/>
</dbReference>
<proteinExistence type="inferred from homology"/>
<feature type="compositionally biased region" description="Basic and acidic residues" evidence="2">
    <location>
        <begin position="412"/>
        <end position="426"/>
    </location>
</feature>
<dbReference type="EMBL" id="WNYA01000006">
    <property type="protein sequence ID" value="KAG8567005.1"/>
    <property type="molecule type" value="Genomic_DNA"/>
</dbReference>
<evidence type="ECO:0000256" key="1">
    <source>
        <dbReference type="ARBA" id="ARBA00010365"/>
    </source>
</evidence>